<proteinExistence type="predicted"/>
<gene>
    <name evidence="1" type="ORF">PZH42_30350</name>
</gene>
<dbReference type="Proteomes" id="UP001221924">
    <property type="component" value="Unassembled WGS sequence"/>
</dbReference>
<evidence type="ECO:0000313" key="1">
    <source>
        <dbReference type="EMBL" id="MDE8698248.1"/>
    </source>
</evidence>
<comment type="caution">
    <text evidence="1">The sequence shown here is derived from an EMBL/GenBank/DDBJ whole genome shotgun (WGS) entry which is preliminary data.</text>
</comment>
<protein>
    <submittedName>
        <fullName evidence="1">Uncharacterized protein</fullName>
    </submittedName>
</protein>
<feature type="non-terminal residue" evidence="1">
    <location>
        <position position="1"/>
    </location>
</feature>
<dbReference type="EMBL" id="JARFID010000934">
    <property type="protein sequence ID" value="MDE8698248.1"/>
    <property type="molecule type" value="Genomic_DNA"/>
</dbReference>
<sequence>YGAVHEFTTTEGVTVGATVISDITQTSAVASSEILSDAGREVQEKGFCYSITTPEPTSADEKVTSDAESSLITAAITGLSSNMKCYIRAYVKNARAYH</sequence>
<accession>A0AAW6MCQ6</accession>
<feature type="non-terminal residue" evidence="1">
    <location>
        <position position="98"/>
    </location>
</feature>
<dbReference type="AlphaFoldDB" id="A0AAW6MCQ6"/>
<evidence type="ECO:0000313" key="2">
    <source>
        <dbReference type="Proteomes" id="UP001221924"/>
    </source>
</evidence>
<name>A0AAW6MCQ6_9BACE</name>
<organism evidence="1 2">
    <name type="scientific">Bacteroides cellulosilyticus</name>
    <dbReference type="NCBI Taxonomy" id="246787"/>
    <lineage>
        <taxon>Bacteria</taxon>
        <taxon>Pseudomonadati</taxon>
        <taxon>Bacteroidota</taxon>
        <taxon>Bacteroidia</taxon>
        <taxon>Bacteroidales</taxon>
        <taxon>Bacteroidaceae</taxon>
        <taxon>Bacteroides</taxon>
    </lineage>
</organism>
<reference evidence="1" key="1">
    <citation type="submission" date="2023-03" db="EMBL/GenBank/DDBJ databases">
        <title>DFI Biobank Strains.</title>
        <authorList>
            <person name="Mostad J."/>
            <person name="Paddock L."/>
            <person name="Medina S."/>
            <person name="Waligurski E."/>
            <person name="Barat B."/>
            <person name="Smith R."/>
            <person name="Burgo V."/>
            <person name="Metcalfe C."/>
            <person name="Woodson C."/>
            <person name="Sundararajan A."/>
            <person name="Ramaswamy R."/>
            <person name="Lin H."/>
            <person name="Pamer E.G."/>
        </authorList>
    </citation>
    <scope>NUCLEOTIDE SEQUENCE</scope>
    <source>
        <strain evidence="1">DFI.9.5</strain>
    </source>
</reference>